<gene>
    <name evidence="4" type="ORF">Q5M86_00145</name>
</gene>
<feature type="region of interest" description="Disordered" evidence="1">
    <location>
        <begin position="185"/>
        <end position="204"/>
    </location>
</feature>
<dbReference type="InterPro" id="IPR027417">
    <property type="entry name" value="P-loop_NTPase"/>
</dbReference>
<evidence type="ECO:0000313" key="4">
    <source>
        <dbReference type="EMBL" id="MDO7019175.1"/>
    </source>
</evidence>
<dbReference type="InterPro" id="IPR046462">
    <property type="entry name" value="TerL_nuclease"/>
</dbReference>
<dbReference type="InterPro" id="IPR046461">
    <property type="entry name" value="TerL_ATPase"/>
</dbReference>
<reference evidence="4" key="1">
    <citation type="submission" date="2023-07" db="EMBL/GenBank/DDBJ databases">
        <title>Mucosal microbiota of week-old chicken and adult hens.</title>
        <authorList>
            <person name="Volf J."/>
            <person name="Karasova D."/>
            <person name="Crhanova M."/>
            <person name="Faldynova M."/>
            <person name="Prikrylova H."/>
            <person name="Zeman M."/>
            <person name="Babak V."/>
            <person name="Rajova J."/>
            <person name="Rychlik I."/>
        </authorList>
    </citation>
    <scope>NUCLEOTIDE SEQUENCE</scope>
    <source>
        <strain evidence="4">ET902</strain>
    </source>
</reference>
<protein>
    <submittedName>
        <fullName evidence="4">Terminase large subunit</fullName>
    </submittedName>
</protein>
<dbReference type="RefSeq" id="WP_304384430.1">
    <property type="nucleotide sequence ID" value="NZ_JAUPBL010000010.1"/>
</dbReference>
<dbReference type="Pfam" id="PF20441">
    <property type="entry name" value="TerL_nuclease"/>
    <property type="match status" value="1"/>
</dbReference>
<evidence type="ECO:0000259" key="2">
    <source>
        <dbReference type="Pfam" id="PF03354"/>
    </source>
</evidence>
<evidence type="ECO:0000256" key="1">
    <source>
        <dbReference type="SAM" id="MobiDB-lite"/>
    </source>
</evidence>
<dbReference type="PANTHER" id="PTHR41287:SF1">
    <property type="entry name" value="PROTEIN YMFN"/>
    <property type="match status" value="1"/>
</dbReference>
<dbReference type="PANTHER" id="PTHR41287">
    <property type="match status" value="1"/>
</dbReference>
<dbReference type="InterPro" id="IPR005021">
    <property type="entry name" value="Terminase_largesu-like"/>
</dbReference>
<proteinExistence type="predicted"/>
<evidence type="ECO:0000259" key="3">
    <source>
        <dbReference type="Pfam" id="PF20441"/>
    </source>
</evidence>
<comment type="caution">
    <text evidence="4">The sequence shown here is derived from an EMBL/GenBank/DDBJ whole genome shotgun (WGS) entry which is preliminary data.</text>
</comment>
<feature type="domain" description="Terminase large subunit-like endonuclease" evidence="3">
    <location>
        <begin position="319"/>
        <end position="582"/>
    </location>
</feature>
<dbReference type="Pfam" id="PF03354">
    <property type="entry name" value="TerL_ATPase"/>
    <property type="match status" value="1"/>
</dbReference>
<keyword evidence="5" id="KW-1185">Reference proteome</keyword>
<name>A0ABT8YWB8_9SPIR</name>
<accession>A0ABT8YWB8</accession>
<dbReference type="Gene3D" id="3.40.50.300">
    <property type="entry name" value="P-loop containing nucleotide triphosphate hydrolases"/>
    <property type="match status" value="1"/>
</dbReference>
<feature type="domain" description="Terminase large subunit-like ATPase" evidence="2">
    <location>
        <begin position="83"/>
        <end position="262"/>
    </location>
</feature>
<dbReference type="EMBL" id="JAUPBM010000001">
    <property type="protein sequence ID" value="MDO7019175.1"/>
    <property type="molecule type" value="Genomic_DNA"/>
</dbReference>
<dbReference type="Proteomes" id="UP001175147">
    <property type="component" value="Unassembled WGS sequence"/>
</dbReference>
<organism evidence="4 5">
    <name type="scientific">Brachyspira innocens</name>
    <dbReference type="NCBI Taxonomy" id="13264"/>
    <lineage>
        <taxon>Bacteria</taxon>
        <taxon>Pseudomonadati</taxon>
        <taxon>Spirochaetota</taxon>
        <taxon>Spirochaetia</taxon>
        <taxon>Brachyspirales</taxon>
        <taxon>Brachyspiraceae</taxon>
        <taxon>Brachyspira</taxon>
    </lineage>
</organism>
<evidence type="ECO:0000313" key="5">
    <source>
        <dbReference type="Proteomes" id="UP001175147"/>
    </source>
</evidence>
<sequence length="601" mass="69120">MYTYNQYIDDVINKELPVCQAAFLSVKRHLDDIEKSNAKGGLRQNNDYPFYFDEKEAERPITFIQSLVHTKGEWANHNIILEPWEQFIIASIFGWRRKENHLRRFKKAYIQVSRKNGKTTFASGIGNYCFFCDSPQEAGVEIYYIATKKDQAKIAWSESERQIRKAKALNKEAITYKQTSTITKKKDTASKSKPLGQDSSTEDGLNPHLVIVDEYHAHPDNELLNVLESGMGARRQPLTFIITTAGFDKSSVCFSEYEYAKQILGGTLNNDEYFTIIYEPDNVNDIWVFMSEYKELLNKEDAGKEIITQKEKIIDNIIFQANPNINVSVKDSYIKSRLLEGLDKPIQRTDILTKNLNVWTQASEVWISSDRWLKSYSHQNININELKGRKACIGLDLATTRDIAAYVLCFDSIDNGPYILLPRFFMPKENIRQRSKEDRVPYELWASQGLITLTSGDIIDFDIIESSILNDANIFEIIEIAYDPWKAIEIVTHLESEGFKMEQVRQSFAVGGLSEGTSLFEKTIDERKLLHGNNAVLNWMISCCEVKTDGRDNYLPVKPDRRRSYKRIDGVVASIMALHRVIKNHFEDTKSIYESEGVFSL</sequence>